<keyword evidence="1" id="KW-0175">Coiled coil</keyword>
<sequence>MTSIVTLPKEFLKLQKEKTFIHHNIKDIEKQMITLEKQLKKLKQDEKEINKKIYNICNHKWKRNWHASHDDLCKHYCGICGLTGYDR</sequence>
<feature type="coiled-coil region" evidence="1">
    <location>
        <begin position="25"/>
        <end position="52"/>
    </location>
</feature>
<dbReference type="EMBL" id="MN739461">
    <property type="protein sequence ID" value="QHT05939.1"/>
    <property type="molecule type" value="Genomic_DNA"/>
</dbReference>
<evidence type="ECO:0000313" key="2">
    <source>
        <dbReference type="EMBL" id="QHT05939.1"/>
    </source>
</evidence>
<evidence type="ECO:0000256" key="1">
    <source>
        <dbReference type="SAM" id="Coils"/>
    </source>
</evidence>
<organism evidence="2">
    <name type="scientific">viral metagenome</name>
    <dbReference type="NCBI Taxonomy" id="1070528"/>
    <lineage>
        <taxon>unclassified sequences</taxon>
        <taxon>metagenomes</taxon>
        <taxon>organismal metagenomes</taxon>
    </lineage>
</organism>
<dbReference type="AlphaFoldDB" id="A0A6C0CQJ1"/>
<reference evidence="2" key="1">
    <citation type="journal article" date="2020" name="Nature">
        <title>Giant virus diversity and host interactions through global metagenomics.</title>
        <authorList>
            <person name="Schulz F."/>
            <person name="Roux S."/>
            <person name="Paez-Espino D."/>
            <person name="Jungbluth S."/>
            <person name="Walsh D.A."/>
            <person name="Denef V.J."/>
            <person name="McMahon K.D."/>
            <person name="Konstantinidis K.T."/>
            <person name="Eloe-Fadrosh E.A."/>
            <person name="Kyrpides N.C."/>
            <person name="Woyke T."/>
        </authorList>
    </citation>
    <scope>NUCLEOTIDE SEQUENCE</scope>
    <source>
        <strain evidence="2">GVMAG-M-3300021425-14</strain>
    </source>
</reference>
<protein>
    <submittedName>
        <fullName evidence="2">Uncharacterized protein</fullName>
    </submittedName>
</protein>
<proteinExistence type="predicted"/>
<name>A0A6C0CQJ1_9ZZZZ</name>
<accession>A0A6C0CQJ1</accession>